<sequence>MVDVDARESAQQANPGPVESLLRQSTTATHRAVNAIRSAEAAKANLRDDINSLTTSFDKAIQKSLALIDRLDESVYSGRIDNAQKRAKIEKEAQALIDKAHSNPAENSDLRLFERTVDVLKDSAIGLHREYFDYDETVDANDILAQKRANLKYFLFHVLEYTYRTNALQKSVKDKEQKMKQGRMETLEDILNELSVALREFQDSDAAIKTLASNVEKIVDEMKDKLARGVYGETARRNPTDEATFGTRRSTVAATTSGYTL</sequence>
<feature type="region of interest" description="Disordered" evidence="1">
    <location>
        <begin position="1"/>
        <end position="25"/>
    </location>
</feature>
<evidence type="ECO:0000256" key="1">
    <source>
        <dbReference type="SAM" id="MobiDB-lite"/>
    </source>
</evidence>
<accession>A0ABR1BNV9</accession>
<name>A0ABR1BNV9_NECAM</name>
<proteinExistence type="predicted"/>
<gene>
    <name evidence="2" type="primary">Necator_chrI.g1765</name>
    <name evidence="2" type="ORF">RB195_005639</name>
</gene>
<keyword evidence="3" id="KW-1185">Reference proteome</keyword>
<evidence type="ECO:0000313" key="3">
    <source>
        <dbReference type="Proteomes" id="UP001303046"/>
    </source>
</evidence>
<reference evidence="2 3" key="1">
    <citation type="submission" date="2023-08" db="EMBL/GenBank/DDBJ databases">
        <title>A Necator americanus chromosomal reference genome.</title>
        <authorList>
            <person name="Ilik V."/>
            <person name="Petrzelkova K.J."/>
            <person name="Pardy F."/>
            <person name="Fuh T."/>
            <person name="Niatou-Singa F.S."/>
            <person name="Gouil Q."/>
            <person name="Baker L."/>
            <person name="Ritchie M.E."/>
            <person name="Jex A.R."/>
            <person name="Gazzola D."/>
            <person name="Li H."/>
            <person name="Toshio Fujiwara R."/>
            <person name="Zhan B."/>
            <person name="Aroian R.V."/>
            <person name="Pafco B."/>
            <person name="Schwarz E.M."/>
        </authorList>
    </citation>
    <scope>NUCLEOTIDE SEQUENCE [LARGE SCALE GENOMIC DNA]</scope>
    <source>
        <strain evidence="2 3">Aroian</strain>
        <tissue evidence="2">Whole animal</tissue>
    </source>
</reference>
<dbReference type="EMBL" id="JAVFWL010000001">
    <property type="protein sequence ID" value="KAK6728109.1"/>
    <property type="molecule type" value="Genomic_DNA"/>
</dbReference>
<organism evidence="2 3">
    <name type="scientific">Necator americanus</name>
    <name type="common">Human hookworm</name>
    <dbReference type="NCBI Taxonomy" id="51031"/>
    <lineage>
        <taxon>Eukaryota</taxon>
        <taxon>Metazoa</taxon>
        <taxon>Ecdysozoa</taxon>
        <taxon>Nematoda</taxon>
        <taxon>Chromadorea</taxon>
        <taxon>Rhabditida</taxon>
        <taxon>Rhabditina</taxon>
        <taxon>Rhabditomorpha</taxon>
        <taxon>Strongyloidea</taxon>
        <taxon>Ancylostomatidae</taxon>
        <taxon>Bunostominae</taxon>
        <taxon>Necator</taxon>
    </lineage>
</organism>
<comment type="caution">
    <text evidence="2">The sequence shown here is derived from an EMBL/GenBank/DDBJ whole genome shotgun (WGS) entry which is preliminary data.</text>
</comment>
<protein>
    <submittedName>
        <fullName evidence="2">Uncharacterized protein</fullName>
    </submittedName>
</protein>
<dbReference type="Proteomes" id="UP001303046">
    <property type="component" value="Unassembled WGS sequence"/>
</dbReference>
<evidence type="ECO:0000313" key="2">
    <source>
        <dbReference type="EMBL" id="KAK6728109.1"/>
    </source>
</evidence>